<dbReference type="PRINTS" id="PR00105">
    <property type="entry name" value="C5METTRFRASE"/>
</dbReference>
<dbReference type="PANTHER" id="PTHR10629:SF52">
    <property type="entry name" value="DNA (CYTOSINE-5)-METHYLTRANSFERASE 1"/>
    <property type="match status" value="1"/>
</dbReference>
<dbReference type="InterPro" id="IPR001525">
    <property type="entry name" value="C5_MeTfrase"/>
</dbReference>
<comment type="caution">
    <text evidence="8">The sequence shown here is derived from an EMBL/GenBank/DDBJ whole genome shotgun (WGS) entry which is preliminary data.</text>
</comment>
<dbReference type="Proteomes" id="UP000186058">
    <property type="component" value="Unassembled WGS sequence"/>
</dbReference>
<evidence type="ECO:0000256" key="7">
    <source>
        <dbReference type="RuleBase" id="RU000416"/>
    </source>
</evidence>
<dbReference type="EMBL" id="LVWI01000062">
    <property type="protein sequence ID" value="OKP83250.1"/>
    <property type="molecule type" value="Genomic_DNA"/>
</dbReference>
<keyword evidence="9" id="KW-1185">Reference proteome</keyword>
<evidence type="ECO:0000313" key="8">
    <source>
        <dbReference type="EMBL" id="OKP83250.1"/>
    </source>
</evidence>
<protein>
    <recommendedName>
        <fullName evidence="1">DNA (cytosine-5-)-methyltransferase</fullName>
        <ecNumber evidence="1">2.1.1.37</ecNumber>
    </recommendedName>
</protein>
<proteinExistence type="inferred from homology"/>
<keyword evidence="3 6" id="KW-0808">Transferase</keyword>
<organism evidence="8 9">
    <name type="scientific">Paenibacillus helianthi</name>
    <dbReference type="NCBI Taxonomy" id="1349432"/>
    <lineage>
        <taxon>Bacteria</taxon>
        <taxon>Bacillati</taxon>
        <taxon>Bacillota</taxon>
        <taxon>Bacilli</taxon>
        <taxon>Bacillales</taxon>
        <taxon>Paenibacillaceae</taxon>
        <taxon>Paenibacillus</taxon>
    </lineage>
</organism>
<dbReference type="Gene3D" id="3.40.50.150">
    <property type="entry name" value="Vaccinia Virus protein VP39"/>
    <property type="match status" value="1"/>
</dbReference>
<dbReference type="RefSeq" id="WP_074108587.1">
    <property type="nucleotide sequence ID" value="NZ_LVWI01000062.1"/>
</dbReference>
<dbReference type="InterPro" id="IPR050390">
    <property type="entry name" value="C5-Methyltransferase"/>
</dbReference>
<evidence type="ECO:0000256" key="3">
    <source>
        <dbReference type="ARBA" id="ARBA00022679"/>
    </source>
</evidence>
<dbReference type="Pfam" id="PF00145">
    <property type="entry name" value="DNA_methylase"/>
    <property type="match status" value="1"/>
</dbReference>
<dbReference type="Gene3D" id="3.90.120.10">
    <property type="entry name" value="DNA Methylase, subunit A, domain 2"/>
    <property type="match status" value="1"/>
</dbReference>
<name>A0ABX3EHZ9_9BACL</name>
<evidence type="ECO:0000256" key="1">
    <source>
        <dbReference type="ARBA" id="ARBA00011975"/>
    </source>
</evidence>
<sequence length="395" mass="44094">MRFKFEAIDIFSGCGGVSCGLTLAGFKVKAAVEIEDSAVDTYLGYPSLSKVNVLRGVPKGDICNLSGEAILKAAGIKKDDIYLFAGCPPCQNFSRQNPENKNKSLAERKLLLFEFLRVIEEILPPFILMENVPGIKTEYNKVILDEFLDRLKKQYVVVEGILNSADYGVPQIRKRFVLHAVRKDIYDELMADSYSFQLPKPTHDKAEKHGLKRWKTVREAIGDLPTIKAGEAYPDDGEIHNHKCEKLSPKNILRMQIIRQNGGSRTGLPDDLVLECHKKKDENGNVFSGHKDVYGIMDADKPSPTMTGGCLRYSKGRYGHYEQDRGISIREAARLQTFPDNFIFSDSLTAAALQIGNAVPIDLVKASGAVIKLAMYIIKAKRSKNKKLVETHTRS</sequence>
<dbReference type="PANTHER" id="PTHR10629">
    <property type="entry name" value="CYTOSINE-SPECIFIC METHYLTRANSFERASE"/>
    <property type="match status" value="1"/>
</dbReference>
<keyword evidence="2 6" id="KW-0489">Methyltransferase</keyword>
<keyword evidence="4 6" id="KW-0949">S-adenosyl-L-methionine</keyword>
<gene>
    <name evidence="8" type="ORF">A3844_22605</name>
</gene>
<feature type="active site" evidence="6">
    <location>
        <position position="90"/>
    </location>
</feature>
<evidence type="ECO:0000256" key="5">
    <source>
        <dbReference type="ARBA" id="ARBA00022747"/>
    </source>
</evidence>
<dbReference type="SUPFAM" id="SSF53335">
    <property type="entry name" value="S-adenosyl-L-methionine-dependent methyltransferases"/>
    <property type="match status" value="1"/>
</dbReference>
<dbReference type="PROSITE" id="PS51679">
    <property type="entry name" value="SAM_MT_C5"/>
    <property type="match status" value="1"/>
</dbReference>
<accession>A0ABX3EHZ9</accession>
<evidence type="ECO:0000313" key="9">
    <source>
        <dbReference type="Proteomes" id="UP000186058"/>
    </source>
</evidence>
<evidence type="ECO:0000256" key="2">
    <source>
        <dbReference type="ARBA" id="ARBA00022603"/>
    </source>
</evidence>
<dbReference type="EC" id="2.1.1.37" evidence="1"/>
<evidence type="ECO:0000256" key="4">
    <source>
        <dbReference type="ARBA" id="ARBA00022691"/>
    </source>
</evidence>
<reference evidence="8 9" key="1">
    <citation type="submission" date="2016-03" db="EMBL/GenBank/DDBJ databases">
        <authorList>
            <person name="Sant'Anna F.H."/>
            <person name="Ambrosini A."/>
            <person name="Souza R."/>
            <person name="Bach E."/>
            <person name="Fernandes G."/>
            <person name="Balsanelli E."/>
            <person name="Baura V.A."/>
            <person name="Souza E.M."/>
            <person name="Passaglia L."/>
        </authorList>
    </citation>
    <scope>NUCLEOTIDE SEQUENCE [LARGE SCALE GENOMIC DNA]</scope>
    <source>
        <strain evidence="8 9">P26E</strain>
    </source>
</reference>
<evidence type="ECO:0000256" key="6">
    <source>
        <dbReference type="PROSITE-ProRule" id="PRU01016"/>
    </source>
</evidence>
<comment type="similarity">
    <text evidence="6 7">Belongs to the class I-like SAM-binding methyltransferase superfamily. C5-methyltransferase family.</text>
</comment>
<dbReference type="InterPro" id="IPR029063">
    <property type="entry name" value="SAM-dependent_MTases_sf"/>
</dbReference>
<keyword evidence="5" id="KW-0680">Restriction system</keyword>
<dbReference type="NCBIfam" id="TIGR00675">
    <property type="entry name" value="dcm"/>
    <property type="match status" value="1"/>
</dbReference>